<name>A0A6C0HJM5_9ZZZZ</name>
<protein>
    <submittedName>
        <fullName evidence="1">Uncharacterized protein</fullName>
    </submittedName>
</protein>
<sequence length="366" mass="41933">MTLLFKKTFLDEYRNSDSIRKMLKGGELLTQSEFVSWYKPKETRTTRHTSEYKDDIESENFEIAMEFLDDICDEVCRKIGTEYGQIALRKTANNLKSSSKSTNKFDLLVAVSAGYDKQELKSTTTVQKNKNKSIVGFIVVEKGECKLFKDQVCVNLICVKENTIKGSVILGAYLYCIKSSYFLPKNQKGLLELAGSYTNLAGFFSYTKLGFDKDESLYHKKCFHNPENLTMSVDLQKYEKKDIIDLVTGDKKRGDFSDQVIDDTGIFACGALTSKKDQIIQEKIGKAYAIYHYVKMALEEPAGEDLEEEETFLHLIAEIEPSDTNDEKLVKIKEYITIQQNKLQKSKRTVSGGKTRRKRKQKWILI</sequence>
<dbReference type="AlphaFoldDB" id="A0A6C0HJM5"/>
<accession>A0A6C0HJM5</accession>
<proteinExistence type="predicted"/>
<organism evidence="1">
    <name type="scientific">viral metagenome</name>
    <dbReference type="NCBI Taxonomy" id="1070528"/>
    <lineage>
        <taxon>unclassified sequences</taxon>
        <taxon>metagenomes</taxon>
        <taxon>organismal metagenomes</taxon>
    </lineage>
</organism>
<reference evidence="1" key="1">
    <citation type="journal article" date="2020" name="Nature">
        <title>Giant virus diversity and host interactions through global metagenomics.</title>
        <authorList>
            <person name="Schulz F."/>
            <person name="Roux S."/>
            <person name="Paez-Espino D."/>
            <person name="Jungbluth S."/>
            <person name="Walsh D.A."/>
            <person name="Denef V.J."/>
            <person name="McMahon K.D."/>
            <person name="Konstantinidis K.T."/>
            <person name="Eloe-Fadrosh E.A."/>
            <person name="Kyrpides N.C."/>
            <person name="Woyke T."/>
        </authorList>
    </citation>
    <scope>NUCLEOTIDE SEQUENCE</scope>
    <source>
        <strain evidence="1">GVMAG-M-3300023184-120</strain>
    </source>
</reference>
<dbReference type="EMBL" id="MN739967">
    <property type="protein sequence ID" value="QHT80316.1"/>
    <property type="molecule type" value="Genomic_DNA"/>
</dbReference>
<evidence type="ECO:0000313" key="1">
    <source>
        <dbReference type="EMBL" id="QHT80316.1"/>
    </source>
</evidence>